<evidence type="ECO:0000313" key="3">
    <source>
        <dbReference type="Proteomes" id="UP000243937"/>
    </source>
</evidence>
<dbReference type="AlphaFoldDB" id="A0A1Y0D0W0"/>
<dbReference type="RefSeq" id="WP_087034302.1">
    <property type="nucleotide sequence ID" value="NZ_CP021377.1"/>
</dbReference>
<name>A0A1Y0D0W0_9GAMM</name>
<dbReference type="OrthoDB" id="6238758at2"/>
<accession>A0A1Y0D0W0</accession>
<proteinExistence type="predicted"/>
<keyword evidence="1" id="KW-1133">Transmembrane helix</keyword>
<feature type="transmembrane region" description="Helical" evidence="1">
    <location>
        <begin position="12"/>
        <end position="29"/>
    </location>
</feature>
<protein>
    <submittedName>
        <fullName evidence="2">Uncharacterized protein</fullName>
    </submittedName>
</protein>
<keyword evidence="1" id="KW-0472">Membrane</keyword>
<dbReference type="EMBL" id="CP021377">
    <property type="protein sequence ID" value="ART81219.1"/>
    <property type="molecule type" value="Genomic_DNA"/>
</dbReference>
<gene>
    <name evidence="2" type="ORF">CBP31_00040</name>
</gene>
<keyword evidence="1" id="KW-0812">Transmembrane</keyword>
<evidence type="ECO:0000256" key="1">
    <source>
        <dbReference type="SAM" id="Phobius"/>
    </source>
</evidence>
<keyword evidence="3" id="KW-1185">Reference proteome</keyword>
<evidence type="ECO:0000313" key="2">
    <source>
        <dbReference type="EMBL" id="ART81219.1"/>
    </source>
</evidence>
<dbReference type="Proteomes" id="UP000243937">
    <property type="component" value="Chromosome"/>
</dbReference>
<organism evidence="2 3">
    <name type="scientific">Oceanisphaera profunda</name>
    <dbReference type="NCBI Taxonomy" id="1416627"/>
    <lineage>
        <taxon>Bacteria</taxon>
        <taxon>Pseudomonadati</taxon>
        <taxon>Pseudomonadota</taxon>
        <taxon>Gammaproteobacteria</taxon>
        <taxon>Aeromonadales</taxon>
        <taxon>Aeromonadaceae</taxon>
        <taxon>Oceanisphaera</taxon>
    </lineage>
</organism>
<reference evidence="2 3" key="1">
    <citation type="journal article" date="2014" name="Int. J. Syst. Evol. Microbiol.">
        <title>Oceanisphaera profunda sp. nov., a marine bacterium isolated from deep-sea sediment, and emended description of the genus Oceanisphaera.</title>
        <authorList>
            <person name="Xu Z."/>
            <person name="Zhang X.Y."/>
            <person name="Su H.N."/>
            <person name="Yu Z.C."/>
            <person name="Liu C."/>
            <person name="Li H."/>
            <person name="Chen X.L."/>
            <person name="Song X.Y."/>
            <person name="Xie B.B."/>
            <person name="Qin Q.L."/>
            <person name="Zhou B.C."/>
            <person name="Shi M."/>
            <person name="Huang Y."/>
            <person name="Zhang Y.Z."/>
        </authorList>
    </citation>
    <scope>NUCLEOTIDE SEQUENCE [LARGE SCALE GENOMIC DNA]</scope>
    <source>
        <strain evidence="2 3">SM1222</strain>
    </source>
</reference>
<sequence>MKERLTGPKLGQILVVLVILTGAFIYKTYKDGQSSDTSSSTNVELCDIGHTKCTLEQGNLSAVGQLTADKLQPESSFMLSVSFSEPDVKVLKSRLEGHSMYMGTLPALLKQTAPGEWQGQAMVGACSERQMTWAWVLEVEHEGQPQQFKFFFEVKR</sequence>
<dbReference type="KEGG" id="opf:CBP31_00040"/>